<feature type="transmembrane region" description="Helical" evidence="1">
    <location>
        <begin position="171"/>
        <end position="189"/>
    </location>
</feature>
<feature type="transmembrane region" description="Helical" evidence="1">
    <location>
        <begin position="340"/>
        <end position="360"/>
    </location>
</feature>
<feature type="transmembrane region" description="Helical" evidence="1">
    <location>
        <begin position="12"/>
        <end position="32"/>
    </location>
</feature>
<feature type="transmembrane region" description="Helical" evidence="1">
    <location>
        <begin position="195"/>
        <end position="212"/>
    </location>
</feature>
<feature type="transmembrane region" description="Helical" evidence="1">
    <location>
        <begin position="372"/>
        <end position="390"/>
    </location>
</feature>
<comment type="caution">
    <text evidence="2">The sequence shown here is derived from an EMBL/GenBank/DDBJ whole genome shotgun (WGS) entry which is preliminary data.</text>
</comment>
<feature type="transmembrane region" description="Helical" evidence="1">
    <location>
        <begin position="273"/>
        <end position="293"/>
    </location>
</feature>
<keyword evidence="1" id="KW-0812">Transmembrane</keyword>
<proteinExistence type="predicted"/>
<keyword evidence="1" id="KW-1133">Transmembrane helix</keyword>
<dbReference type="RefSeq" id="WP_379845845.1">
    <property type="nucleotide sequence ID" value="NZ_JBHSMA010000003.1"/>
</dbReference>
<protein>
    <recommendedName>
        <fullName evidence="4">YfhO family protein</fullName>
    </recommendedName>
</protein>
<evidence type="ECO:0008006" key="4">
    <source>
        <dbReference type="Google" id="ProtNLM"/>
    </source>
</evidence>
<accession>A0ABW0IA38</accession>
<sequence length="483" mass="55331">MNQLITPNRFVFFLLIGSLLLVIFPLIALAFYNQPSLVDDYCFADTARQHGVWQAQQFYYDGWTGRYFHNFMVHTGPLVWEWYGAYAVFPIVLLGLLWLGFFFLVQQLTRTILSFTEQAVAASAASFLFISQLVSIPEFFYWYPGLACYSVSCVCFLFLLGTLVAHDRIQFRLNAGYLVIESLLMAIIIGSSETSMIMAMALLGTVLLGILIYRRKLPVSLLLLAVISCICCYYLIKAPGNAVRMGGNKLSQDLVFSVTQTVKYCWSYFPQQLFQTPLLLISFLFLPIAYRLTDRQNPARRYFEIHPLLAFLPYLGLLFVLTMLHYWAVGVQPVPRLLNSVNLILTVGWFYNLTIWVRVFRQNAGTFSFLTRYQWVFLVLVTVGLAYVTYRNKNLRMAYEDLRSGRARAFHEAFEKRFELMATTPGDTVVLSPLPVSPVSLVLGDLDPDPKGLWNRCWAGYYHKKGVKLRAVPEKEQNPTTTN</sequence>
<evidence type="ECO:0000313" key="3">
    <source>
        <dbReference type="Proteomes" id="UP001596106"/>
    </source>
</evidence>
<reference evidence="3" key="1">
    <citation type="journal article" date="2019" name="Int. J. Syst. Evol. Microbiol.">
        <title>The Global Catalogue of Microorganisms (GCM) 10K type strain sequencing project: providing services to taxonomists for standard genome sequencing and annotation.</title>
        <authorList>
            <consortium name="The Broad Institute Genomics Platform"/>
            <consortium name="The Broad Institute Genome Sequencing Center for Infectious Disease"/>
            <person name="Wu L."/>
            <person name="Ma J."/>
        </authorList>
    </citation>
    <scope>NUCLEOTIDE SEQUENCE [LARGE SCALE GENOMIC DNA]</scope>
    <source>
        <strain evidence="3">CCUG 55250</strain>
    </source>
</reference>
<feature type="transmembrane region" description="Helical" evidence="1">
    <location>
        <begin position="112"/>
        <end position="134"/>
    </location>
</feature>
<keyword evidence="1" id="KW-0472">Membrane</keyword>
<organism evidence="2 3">
    <name type="scientific">Larkinella bovis</name>
    <dbReference type="NCBI Taxonomy" id="683041"/>
    <lineage>
        <taxon>Bacteria</taxon>
        <taxon>Pseudomonadati</taxon>
        <taxon>Bacteroidota</taxon>
        <taxon>Cytophagia</taxon>
        <taxon>Cytophagales</taxon>
        <taxon>Spirosomataceae</taxon>
        <taxon>Larkinella</taxon>
    </lineage>
</organism>
<feature type="transmembrane region" description="Helical" evidence="1">
    <location>
        <begin position="219"/>
        <end position="236"/>
    </location>
</feature>
<feature type="transmembrane region" description="Helical" evidence="1">
    <location>
        <begin position="140"/>
        <end position="164"/>
    </location>
</feature>
<gene>
    <name evidence="2" type="ORF">ACFPMF_13805</name>
</gene>
<evidence type="ECO:0000313" key="2">
    <source>
        <dbReference type="EMBL" id="MFC5410395.1"/>
    </source>
</evidence>
<dbReference type="EMBL" id="JBHSMA010000003">
    <property type="protein sequence ID" value="MFC5410395.1"/>
    <property type="molecule type" value="Genomic_DNA"/>
</dbReference>
<keyword evidence="3" id="KW-1185">Reference proteome</keyword>
<dbReference type="Proteomes" id="UP001596106">
    <property type="component" value="Unassembled WGS sequence"/>
</dbReference>
<feature type="transmembrane region" description="Helical" evidence="1">
    <location>
        <begin position="82"/>
        <end position="105"/>
    </location>
</feature>
<name>A0ABW0IA38_9BACT</name>
<evidence type="ECO:0000256" key="1">
    <source>
        <dbReference type="SAM" id="Phobius"/>
    </source>
</evidence>
<feature type="transmembrane region" description="Helical" evidence="1">
    <location>
        <begin position="305"/>
        <end position="328"/>
    </location>
</feature>